<evidence type="ECO:0000259" key="1">
    <source>
        <dbReference type="PROSITE" id="PS50994"/>
    </source>
</evidence>
<sequence>MGYRSKSCKKAKLTNPVLRTKTHAAHQRNGPLKRMQATVELDYVKQLREQGFKQKHRKRINLLGNENIRLLQRPRCPRRTSTRNTDEVQSVVKEYSELFTGDEDPFGFCPWIEQEIPLSSERFRPYGPRPLPRRLREEWFDVMGPFPVTTSENQFIVIMTEHLSRWVEEAAVPNERATTISGVVMNHIVANHRVLRMILTDQGPCFESEKFRNCFQKLGIREWLAAKGGDWILDFPMVLLAHRASIQPTTGKSPFMLMHVRHPRLPVDQEVGLWPTTCLSPEELDEETRKARENLTTIQKRTRQKTASRKARSFPMGAKVKWKDHQNPGRSGLGSRKLGSRWQGPFVVTVRRGERLYNSRRSGITKSKKEAAS</sequence>
<dbReference type="EMBL" id="DF142936">
    <property type="protein sequence ID" value="GAA49173.1"/>
    <property type="molecule type" value="Genomic_DNA"/>
</dbReference>
<dbReference type="AlphaFoldDB" id="G7Y888"/>
<dbReference type="SUPFAM" id="SSF53098">
    <property type="entry name" value="Ribonuclease H-like"/>
    <property type="match status" value="1"/>
</dbReference>
<reference key="2">
    <citation type="submission" date="2011-10" db="EMBL/GenBank/DDBJ databases">
        <title>The genome and transcriptome sequence of Clonorchis sinensis provide insights into the carcinogenic liver fluke.</title>
        <authorList>
            <person name="Wang X."/>
            <person name="Huang Y."/>
            <person name="Chen W."/>
            <person name="Liu H."/>
            <person name="Guo L."/>
            <person name="Chen Y."/>
            <person name="Luo F."/>
            <person name="Zhou W."/>
            <person name="Sun J."/>
            <person name="Mao Q."/>
            <person name="Liang P."/>
            <person name="Zhou C."/>
            <person name="Tian Y."/>
            <person name="Men J."/>
            <person name="Lv X."/>
            <person name="Huang L."/>
            <person name="Zhou J."/>
            <person name="Hu Y."/>
            <person name="Li R."/>
            <person name="Zhang F."/>
            <person name="Lei H."/>
            <person name="Li X."/>
            <person name="Hu X."/>
            <person name="Liang C."/>
            <person name="Xu J."/>
            <person name="Wu Z."/>
            <person name="Yu X."/>
        </authorList>
    </citation>
    <scope>NUCLEOTIDE SEQUENCE</scope>
    <source>
        <strain>Henan</strain>
    </source>
</reference>
<dbReference type="PROSITE" id="PS50994">
    <property type="entry name" value="INTEGRASE"/>
    <property type="match status" value="1"/>
</dbReference>
<organism evidence="2 3">
    <name type="scientific">Clonorchis sinensis</name>
    <name type="common">Chinese liver fluke</name>
    <dbReference type="NCBI Taxonomy" id="79923"/>
    <lineage>
        <taxon>Eukaryota</taxon>
        <taxon>Metazoa</taxon>
        <taxon>Spiralia</taxon>
        <taxon>Lophotrochozoa</taxon>
        <taxon>Platyhelminthes</taxon>
        <taxon>Trematoda</taxon>
        <taxon>Digenea</taxon>
        <taxon>Opisthorchiida</taxon>
        <taxon>Opisthorchiata</taxon>
        <taxon>Opisthorchiidae</taxon>
        <taxon>Clonorchis</taxon>
    </lineage>
</organism>
<evidence type="ECO:0000313" key="3">
    <source>
        <dbReference type="Proteomes" id="UP000008909"/>
    </source>
</evidence>
<accession>G7Y888</accession>
<gene>
    <name evidence="2" type="ORF">CLF_102622</name>
</gene>
<dbReference type="InterPro" id="IPR036397">
    <property type="entry name" value="RNaseH_sf"/>
</dbReference>
<dbReference type="GO" id="GO:0015074">
    <property type="term" value="P:DNA integration"/>
    <property type="evidence" value="ECO:0007669"/>
    <property type="project" value="InterPro"/>
</dbReference>
<dbReference type="Gene3D" id="3.30.420.10">
    <property type="entry name" value="Ribonuclease H-like superfamily/Ribonuclease H"/>
    <property type="match status" value="1"/>
</dbReference>
<feature type="domain" description="Integrase catalytic" evidence="1">
    <location>
        <begin position="126"/>
        <end position="221"/>
    </location>
</feature>
<reference evidence="2" key="1">
    <citation type="journal article" date="2011" name="Genome Biol.">
        <title>The draft genome of the carcinogenic human liver fluke Clonorchis sinensis.</title>
        <authorList>
            <person name="Wang X."/>
            <person name="Chen W."/>
            <person name="Huang Y."/>
            <person name="Sun J."/>
            <person name="Men J."/>
            <person name="Liu H."/>
            <person name="Luo F."/>
            <person name="Guo L."/>
            <person name="Lv X."/>
            <person name="Deng C."/>
            <person name="Zhou C."/>
            <person name="Fan Y."/>
            <person name="Li X."/>
            <person name="Huang L."/>
            <person name="Hu Y."/>
            <person name="Liang C."/>
            <person name="Hu X."/>
            <person name="Xu J."/>
            <person name="Yu X."/>
        </authorList>
    </citation>
    <scope>NUCLEOTIDE SEQUENCE [LARGE SCALE GENOMIC DNA]</scope>
    <source>
        <strain evidence="2">Henan</strain>
    </source>
</reference>
<dbReference type="PANTHER" id="PTHR37984">
    <property type="entry name" value="PROTEIN CBG26694"/>
    <property type="match status" value="1"/>
</dbReference>
<evidence type="ECO:0000313" key="2">
    <source>
        <dbReference type="EMBL" id="GAA49173.1"/>
    </source>
</evidence>
<protein>
    <recommendedName>
        <fullName evidence="1">Integrase catalytic domain-containing protein</fullName>
    </recommendedName>
</protein>
<dbReference type="GO" id="GO:0003676">
    <property type="term" value="F:nucleic acid binding"/>
    <property type="evidence" value="ECO:0007669"/>
    <property type="project" value="InterPro"/>
</dbReference>
<dbReference type="InterPro" id="IPR001584">
    <property type="entry name" value="Integrase_cat-core"/>
</dbReference>
<dbReference type="Proteomes" id="UP000008909">
    <property type="component" value="Unassembled WGS sequence"/>
</dbReference>
<name>G7Y888_CLOSI</name>
<dbReference type="PANTHER" id="PTHR37984:SF5">
    <property type="entry name" value="PROTEIN NYNRIN-LIKE"/>
    <property type="match status" value="1"/>
</dbReference>
<keyword evidence="3" id="KW-1185">Reference proteome</keyword>
<dbReference type="InterPro" id="IPR050951">
    <property type="entry name" value="Retrovirus_Pol_polyprotein"/>
</dbReference>
<dbReference type="InterPro" id="IPR012337">
    <property type="entry name" value="RNaseH-like_sf"/>
</dbReference>
<proteinExistence type="predicted"/>